<keyword evidence="1" id="KW-0175">Coiled coil</keyword>
<organism evidence="2 3">
    <name type="scientific">Neocallimastix californiae</name>
    <dbReference type="NCBI Taxonomy" id="1754190"/>
    <lineage>
        <taxon>Eukaryota</taxon>
        <taxon>Fungi</taxon>
        <taxon>Fungi incertae sedis</taxon>
        <taxon>Chytridiomycota</taxon>
        <taxon>Chytridiomycota incertae sedis</taxon>
        <taxon>Neocallimastigomycetes</taxon>
        <taxon>Neocallimastigales</taxon>
        <taxon>Neocallimastigaceae</taxon>
        <taxon>Neocallimastix</taxon>
    </lineage>
</organism>
<dbReference type="EMBL" id="MCOG01000359">
    <property type="protein sequence ID" value="ORY13557.1"/>
    <property type="molecule type" value="Genomic_DNA"/>
</dbReference>
<evidence type="ECO:0000256" key="1">
    <source>
        <dbReference type="SAM" id="Coils"/>
    </source>
</evidence>
<reference evidence="2 3" key="1">
    <citation type="submission" date="2016-08" db="EMBL/GenBank/DDBJ databases">
        <title>A Parts List for Fungal Cellulosomes Revealed by Comparative Genomics.</title>
        <authorList>
            <consortium name="DOE Joint Genome Institute"/>
            <person name="Haitjema C.H."/>
            <person name="Gilmore S.P."/>
            <person name="Henske J.K."/>
            <person name="Solomon K.V."/>
            <person name="De Groot R."/>
            <person name="Kuo A."/>
            <person name="Mondo S.J."/>
            <person name="Salamov A.A."/>
            <person name="Labutti K."/>
            <person name="Zhao Z."/>
            <person name="Chiniquy J."/>
            <person name="Barry K."/>
            <person name="Brewer H.M."/>
            <person name="Purvine S.O."/>
            <person name="Wright A.T."/>
            <person name="Boxma B."/>
            <person name="Van Alen T."/>
            <person name="Hackstein J.H."/>
            <person name="Baker S.E."/>
            <person name="Grigoriev I.V."/>
            <person name="O'Malley M.A."/>
        </authorList>
    </citation>
    <scope>NUCLEOTIDE SEQUENCE [LARGE SCALE GENOMIC DNA]</scope>
    <source>
        <strain evidence="2 3">G1</strain>
    </source>
</reference>
<accession>A0A1Y1ZU25</accession>
<feature type="coiled-coil region" evidence="1">
    <location>
        <begin position="372"/>
        <end position="424"/>
    </location>
</feature>
<proteinExistence type="predicted"/>
<feature type="coiled-coil region" evidence="1">
    <location>
        <begin position="541"/>
        <end position="568"/>
    </location>
</feature>
<gene>
    <name evidence="2" type="ORF">LY90DRAFT_636581</name>
</gene>
<sequence>MTENAGSITKKIILKIFRENIHIFINFINRILLLNKKNEVIHLEFLFLNEGKTNESLYAKCTSRIRKNFFLSFSIIPNLENIYQIENQLINEAKNKFLKIIHSNQKGKEPMPDELNDDSVTNESVTGENIVEAQTYKKNIVNEIIINEKITKEDNVKEDITSENKINENGVNKNDFKMIFIINDTTNKINYNCYSLIEDQSLDIIEINLAAFNAKEYYRKKGRKYLRLFQSLYLNINIASRSVNYSEELMKDIVMAEIIEKIEKEFEKLVDQQSKLNEEPIIINDEEFQNDLNEDKIKIINSNNQTMIKSNSNRIEVIEKKVNDLLCDYCNNIEVIEEKMNDLLSESCNNVKKLNVLEKNITKNKSNFNKFKVNMNKKYKDISNLVKEYKSEVELNYKNNKGEIDQLRNYYKKMKRDYDTQREKDEKSIIALKLKIEEVIYQQNLQQDIQNELLLDKLNVERSEFKQEVLQTRQSKYNFNDILDKTSFEETELRTNIEQQGNISESVEIKDKYSQENSNEQQIISNNQNEQQNILYEQQNTSNEQQNISNEQQNISNEQRNISNEQQNVSTELDDITNKQKDILNKRQEKMNNKLQDIPNILNDEVFISQNNNSKNYLKQKEDIHLEYPIKTHTVSVIQQNNQSSNDHNYKSKTQQDIKVNSQQGSHLDSHIGKKPIMQEYPQFYFQSNSQKLDFYQETNQEIQQLNIQSRVKSTVKSRGKSRVQRKFKRTKQKILPQNSELNDYLKNEVKTKMERRLKRCKRQKTQ</sequence>
<dbReference type="Proteomes" id="UP000193920">
    <property type="component" value="Unassembled WGS sequence"/>
</dbReference>
<evidence type="ECO:0000313" key="2">
    <source>
        <dbReference type="EMBL" id="ORY13557.1"/>
    </source>
</evidence>
<protein>
    <submittedName>
        <fullName evidence="2">Uncharacterized protein</fullName>
    </submittedName>
</protein>
<keyword evidence="3" id="KW-1185">Reference proteome</keyword>
<evidence type="ECO:0000313" key="3">
    <source>
        <dbReference type="Proteomes" id="UP000193920"/>
    </source>
</evidence>
<dbReference type="STRING" id="1754190.A0A1Y1ZU25"/>
<dbReference type="AlphaFoldDB" id="A0A1Y1ZU25"/>
<name>A0A1Y1ZU25_9FUNG</name>
<comment type="caution">
    <text evidence="2">The sequence shown here is derived from an EMBL/GenBank/DDBJ whole genome shotgun (WGS) entry which is preliminary data.</text>
</comment>